<evidence type="ECO:0000313" key="2">
    <source>
        <dbReference type="EMBL" id="TCO84117.1"/>
    </source>
</evidence>
<dbReference type="Proteomes" id="UP000295711">
    <property type="component" value="Unassembled WGS sequence"/>
</dbReference>
<reference evidence="2 3" key="1">
    <citation type="submission" date="2019-03" db="EMBL/GenBank/DDBJ databases">
        <title>Genomic Encyclopedia of Type Strains, Phase IV (KMG-IV): sequencing the most valuable type-strain genomes for metagenomic binning, comparative biology and taxonomic classification.</title>
        <authorList>
            <person name="Goeker M."/>
        </authorList>
    </citation>
    <scope>NUCLEOTIDE SEQUENCE [LARGE SCALE GENOMIC DNA]</scope>
    <source>
        <strain evidence="2 3">DSM 28559</strain>
    </source>
</reference>
<protein>
    <submittedName>
        <fullName evidence="2">Transcriptional regulator</fullName>
    </submittedName>
</protein>
<dbReference type="GO" id="GO:0003677">
    <property type="term" value="F:DNA binding"/>
    <property type="evidence" value="ECO:0007669"/>
    <property type="project" value="InterPro"/>
</dbReference>
<keyword evidence="1" id="KW-0812">Transmembrane</keyword>
<feature type="transmembrane region" description="Helical" evidence="1">
    <location>
        <begin position="20"/>
        <end position="40"/>
    </location>
</feature>
<dbReference type="AlphaFoldDB" id="A0A4R2LCA2"/>
<evidence type="ECO:0000256" key="1">
    <source>
        <dbReference type="SAM" id="Phobius"/>
    </source>
</evidence>
<accession>A0A4R2LCA2</accession>
<dbReference type="EMBL" id="SLXA01000009">
    <property type="protein sequence ID" value="TCO84117.1"/>
    <property type="molecule type" value="Genomic_DNA"/>
</dbReference>
<sequence length="104" mass="11300">MMIGTFTINHFGNELQYNVICTAFIGLFGLGSTTLISGFLPKSDVAFSLLNSIISLPMPLGLLVAGPVSGCESVVYNVICQIRKKLKNPDMIQTVIRRGYKFVG</sequence>
<dbReference type="InterPro" id="IPR036388">
    <property type="entry name" value="WH-like_DNA-bd_sf"/>
</dbReference>
<keyword evidence="1" id="KW-0472">Membrane</keyword>
<dbReference type="RefSeq" id="WP_207669094.1">
    <property type="nucleotide sequence ID" value="NZ_SLXA01000009.1"/>
</dbReference>
<comment type="caution">
    <text evidence="2">The sequence shown here is derived from an EMBL/GenBank/DDBJ whole genome shotgun (WGS) entry which is preliminary data.</text>
</comment>
<proteinExistence type="predicted"/>
<keyword evidence="3" id="KW-1185">Reference proteome</keyword>
<dbReference type="GO" id="GO:0006355">
    <property type="term" value="P:regulation of DNA-templated transcription"/>
    <property type="evidence" value="ECO:0007669"/>
    <property type="project" value="InterPro"/>
</dbReference>
<gene>
    <name evidence="2" type="ORF">EV212_1099</name>
</gene>
<dbReference type="SUPFAM" id="SSF46894">
    <property type="entry name" value="C-terminal effector domain of the bipartite response regulators"/>
    <property type="match status" value="1"/>
</dbReference>
<evidence type="ECO:0000313" key="3">
    <source>
        <dbReference type="Proteomes" id="UP000295711"/>
    </source>
</evidence>
<organism evidence="2 3">
    <name type="scientific">Frisingicoccus caecimuris</name>
    <dbReference type="NCBI Taxonomy" id="1796636"/>
    <lineage>
        <taxon>Bacteria</taxon>
        <taxon>Bacillati</taxon>
        <taxon>Bacillota</taxon>
        <taxon>Clostridia</taxon>
        <taxon>Lachnospirales</taxon>
        <taxon>Lachnospiraceae</taxon>
        <taxon>Frisingicoccus</taxon>
    </lineage>
</organism>
<name>A0A4R2LCA2_9FIRM</name>
<feature type="transmembrane region" description="Helical" evidence="1">
    <location>
        <begin position="60"/>
        <end position="79"/>
    </location>
</feature>
<keyword evidence="1" id="KW-1133">Transmembrane helix</keyword>
<dbReference type="InterPro" id="IPR016032">
    <property type="entry name" value="Sig_transdc_resp-reg_C-effctor"/>
</dbReference>
<dbReference type="Gene3D" id="1.10.10.10">
    <property type="entry name" value="Winged helix-like DNA-binding domain superfamily/Winged helix DNA-binding domain"/>
    <property type="match status" value="1"/>
</dbReference>